<dbReference type="InterPro" id="IPR014030">
    <property type="entry name" value="Ketoacyl_synth_N"/>
</dbReference>
<feature type="non-terminal residue" evidence="11">
    <location>
        <position position="1"/>
    </location>
</feature>
<keyword evidence="6" id="KW-0808">Transferase</keyword>
<evidence type="ECO:0000256" key="2">
    <source>
        <dbReference type="ARBA" id="ARBA00005194"/>
    </source>
</evidence>
<dbReference type="EMBL" id="QRAP01000002">
    <property type="protein sequence ID" value="RDK95530.1"/>
    <property type="molecule type" value="Genomic_DNA"/>
</dbReference>
<dbReference type="Proteomes" id="UP000254848">
    <property type="component" value="Unassembled WGS sequence"/>
</dbReference>
<dbReference type="InterPro" id="IPR016039">
    <property type="entry name" value="Thiolase-like"/>
</dbReference>
<dbReference type="GO" id="GO:0031177">
    <property type="term" value="F:phosphopantetheine binding"/>
    <property type="evidence" value="ECO:0007669"/>
    <property type="project" value="InterPro"/>
</dbReference>
<dbReference type="PROSITE" id="PS00606">
    <property type="entry name" value="KS3_1"/>
    <property type="match status" value="1"/>
</dbReference>
<dbReference type="CDD" id="cd02440">
    <property type="entry name" value="AdoMet_MTases"/>
    <property type="match status" value="1"/>
</dbReference>
<dbReference type="SUPFAM" id="SSF53335">
    <property type="entry name" value="S-adenosyl-L-methionine-dependent methyltransferases"/>
    <property type="match status" value="1"/>
</dbReference>
<dbReference type="SMART" id="SM00822">
    <property type="entry name" value="PKS_KR"/>
    <property type="match status" value="1"/>
</dbReference>
<dbReference type="InterPro" id="IPR050091">
    <property type="entry name" value="PKS_NRPS_Biosynth_Enz"/>
</dbReference>
<dbReference type="InterPro" id="IPR013968">
    <property type="entry name" value="PKS_KR"/>
</dbReference>
<dbReference type="CDD" id="cd00833">
    <property type="entry name" value="PKS"/>
    <property type="match status" value="2"/>
</dbReference>
<comment type="similarity">
    <text evidence="3">Belongs to the short-chain dehydrogenases/reductases (SDR) family.</text>
</comment>
<dbReference type="SUPFAM" id="SSF47336">
    <property type="entry name" value="ACP-like"/>
    <property type="match status" value="2"/>
</dbReference>
<dbReference type="Gene3D" id="3.40.47.10">
    <property type="match status" value="2"/>
</dbReference>
<dbReference type="Pfam" id="PF22336">
    <property type="entry name" value="RhiE-like_linker"/>
    <property type="match status" value="2"/>
</dbReference>
<evidence type="ECO:0000256" key="8">
    <source>
        <dbReference type="ARBA" id="ARBA00023268"/>
    </source>
</evidence>
<dbReference type="SUPFAM" id="SSF51735">
    <property type="entry name" value="NAD(P)-binding Rossmann-fold domains"/>
    <property type="match status" value="1"/>
</dbReference>
<accession>A0A370R0S5</accession>
<dbReference type="Gene3D" id="3.40.50.150">
    <property type="entry name" value="Vaccinia Virus protein VP39"/>
    <property type="match status" value="1"/>
</dbReference>
<dbReference type="PANTHER" id="PTHR43775:SF51">
    <property type="entry name" value="INACTIVE PHENOLPHTHIOCEROL SYNTHESIS POLYKETIDE SYNTHASE TYPE I PKS1-RELATED"/>
    <property type="match status" value="1"/>
</dbReference>
<dbReference type="SUPFAM" id="SSF53901">
    <property type="entry name" value="Thiolase-like"/>
    <property type="match status" value="2"/>
</dbReference>
<evidence type="ECO:0000256" key="7">
    <source>
        <dbReference type="ARBA" id="ARBA00022737"/>
    </source>
</evidence>
<dbReference type="GO" id="GO:0004312">
    <property type="term" value="F:fatty acid synthase activity"/>
    <property type="evidence" value="ECO:0007669"/>
    <property type="project" value="TreeGrafter"/>
</dbReference>
<dbReference type="PANTHER" id="PTHR43775">
    <property type="entry name" value="FATTY ACID SYNTHASE"/>
    <property type="match status" value="1"/>
</dbReference>
<dbReference type="GO" id="GO:0006633">
    <property type="term" value="P:fatty acid biosynthetic process"/>
    <property type="evidence" value="ECO:0007669"/>
    <property type="project" value="UniProtKB-UniPathway"/>
</dbReference>
<dbReference type="Pfam" id="PF08242">
    <property type="entry name" value="Methyltransf_12"/>
    <property type="match status" value="1"/>
</dbReference>
<feature type="domain" description="Ketosynthase family 3 (KS3)" evidence="10">
    <location>
        <begin position="803"/>
        <end position="1218"/>
    </location>
</feature>
<dbReference type="SMART" id="SM01294">
    <property type="entry name" value="PKS_PP_betabranch"/>
    <property type="match status" value="2"/>
</dbReference>
<evidence type="ECO:0000256" key="6">
    <source>
        <dbReference type="ARBA" id="ARBA00022679"/>
    </source>
</evidence>
<protein>
    <submittedName>
        <fullName evidence="11">Ketoacyl-synthetase-like protein</fullName>
    </submittedName>
</protein>
<dbReference type="UniPathway" id="UPA00094"/>
<dbReference type="PROSITE" id="PS52004">
    <property type="entry name" value="KS3_2"/>
    <property type="match status" value="2"/>
</dbReference>
<evidence type="ECO:0000313" key="12">
    <source>
        <dbReference type="Proteomes" id="UP000254848"/>
    </source>
</evidence>
<dbReference type="Pfam" id="PF00109">
    <property type="entry name" value="ketoacyl-synt"/>
    <property type="match status" value="2"/>
</dbReference>
<gene>
    <name evidence="11" type="ORF">C8D90_1021</name>
</gene>
<feature type="domain" description="Carrier" evidence="9">
    <location>
        <begin position="1789"/>
        <end position="1870"/>
    </location>
</feature>
<dbReference type="PROSITE" id="PS00012">
    <property type="entry name" value="PHOSPHOPANTETHEINE"/>
    <property type="match status" value="1"/>
</dbReference>
<dbReference type="InterPro" id="IPR020806">
    <property type="entry name" value="PKS_PP-bd"/>
</dbReference>
<dbReference type="Pfam" id="PF08659">
    <property type="entry name" value="KR"/>
    <property type="match status" value="1"/>
</dbReference>
<evidence type="ECO:0000256" key="5">
    <source>
        <dbReference type="ARBA" id="ARBA00022553"/>
    </source>
</evidence>
<dbReference type="PROSITE" id="PS50075">
    <property type="entry name" value="CARRIER"/>
    <property type="match status" value="2"/>
</dbReference>
<dbReference type="InterPro" id="IPR057326">
    <property type="entry name" value="KR_dom"/>
</dbReference>
<dbReference type="Pfam" id="PF22621">
    <property type="entry name" value="CurL-like_PKS_C"/>
    <property type="match status" value="1"/>
</dbReference>
<sequence>GAQLIVLSARTPAHLRTQAEQLLAFLCEHEVNLADLAWTLQTGREAMGCRLALVADSQAALIEQLQAQVKAANDSQKSGGERVVFADKHERDEAIHRWMAEGNLVMLARQWMQGEEIDWPALWPEDKPQRLSLPVYPFARERCWVPGAPVVPDEAAGETGAPLTPNNADVSRLTVPRYEPVFFCEEWQVQAHEGTASPALRHVLCLPGDGASLAEIKRFFAAKSAAIKVSFILSGDETTAADDEGVYYAGSASVEGYLNALRRLAGREADIDALLDLRSLAGEGQNDLSGMFRLLKALKLCEIPCRRLLWAGHCSEDVGQAYLEARIGLVRSLKFSFPDMAAAAVSERSRQRAGVSVWLSRLWDELAGEQLCDVMYQEGIRHTGMIAPMTPDVPEGAEPPFRDGGTYWITGGCNGIGAMTARYLAAHYRVNLILSGRSAPDAARQRLVAELEALGACALYVQADVTDRAGMAEAYGKVKARFDRVDGVIHAAGLSEQADISGTTDVQFGQIFATKAVGVQILEEVLRDEPLHVTCYFGSLSAAIGDFGSGAYAAANRFMMAWARLRQAAQPHKRIITLGWPLWYDGGMNDLYAGFIEQYLLSSGQGALETDDGMRLLETLLRMDNRTQPLIMLGEAARMAQLLQQSLMRRAVKARPAGDIPPLPEQNAGRGYHPEMAGLSLRECIAWDLKEQVHLLLGIRREELDLDANLAEYGFDSIRLVEITQKVNDYYGFSLPPSVFFNYPTMGRLADYLEEEHRTLMMAFYQAPDVLMAAPDGGPAAAFSATEEAPGEALSPAGADGVDDPIAIIGISGRFPQARDAGELWEILAQGRCVVQPYPAERLPADGKWDDAAKYLMGSMPGVDEFDPLFFEISPREAEIMDPRQRLLLQEAWRALEDAGYGAAQLKRHNVGMFVGVEQGDYAQLFSEMPDVGALTAGHNGILASRLAYMLDLHGPTMAINTACSSGLVAFHQACQSLRTRECDTVIAAGVSLMATPMAIGLMAMSGMSSPDGVCYAFDRRANGMVPGEACVALVLKRLSQARADGDPIHAVIAGSGINYDGKTQGITAPSGTAQVRLLQDIYRRYRIAPERFDYIVTHGTGTPLGDPIEINALNDVFKPYAAQREFCALTSSKPNVGHSLAASGLVSLVALVQALRHETIPASLNCEQENQYIDWQNSPFYVNKQARPWPVKAGSVRQGAVSAFGMSGTNAHVVVLGAEAAAVETTPVASPLPYHLLVLSAKTEDALRQSIGQLSALLEAKTWGAGELQAMSHTLLNGRHHFACRCALVAQDGAGARAMLKLALQGEDHANLFSGTTKRDFRAQKSLQNHGETLLAGLRAGQVPGDVREALLTLADMYCQGYVLPWQDMFGPQPPRRLHLPVYPFSRGRYWVNGAGPQGVQARPPAPAPDAVTTVKAVLPPAAIPPVALTPAQVPEQALPVGSDDAIAFERHLTLLAWAQIGNLGWLADETKVTPAFRRWYLATLAMLKERGIDTTTAAPDWQAQWDQWMAQREALEANPVLTAQVRLMGPLLQSLAEILRGEKQAVEVLFAKDQMALLENVYRNNPVADRFNGVLAERLENYIQARLAQDPQARLRILEVGAGTGGTSALIFDRLAPVAGNISEYTYTDISDFFLHYGQKNYLTKAPYLRTHKLNIEESPGEQGVVPESYDVVIAANVLHATRDIRRSLNHTRQLLKPNGLLLLNEISGSSMFTHLSFALLEGWWLFEDEALRLPGTPAVAPAVWQQILQEDGWRSVAFPAAAIHAWGQQIVLAFREGNTAPECATEPRDARVRKIALELAEMVAEQLKLPVESLDFDAPLSEFGVNSLILMSFSEKLNTRFGLALTPAVFFETPNLGALAAYLADAGADLPAGAPPEQPVIDEAPAPADVRSAPAFSAGDEPVAIIGISAHFPQAPDIGVLWQKLKTGESCIEEIPPERWPLEGFYIPDRQEAIGQGGSYNKWGGFVREDEIDASLSGAQTRQLFPAQALFVEAVQNALEYAGYDAGTLAQRSGAPVGMFVGEASAAGDPQMLDSPAAVAAMSCIASGLFGFTGPSMSVNTHSASSLTAVHLACQSLMRGECGTAIAGGVSWFDETTWRLLCRFNLMGGHPDSRSFAAERDGMLFADGAGAVVLKPLSAALRDGDNVIALIRSTVSGFVEPLGEQGNPVNNLAELIRENFRRAAVDPRTIGYVDAAAAGLPAGDALEFAAMNRAFATFTSARQFCALGTVQSNIGHAGAASGISQLAKVVLQLQHGQLTPGFCQGVTLDKSINLPQSPFWTPTTLTPWEAGETPRRAMINSQGFGGFYAGAIIEGVTPPQDDADPGAQRAQLIVLSADDEAGLSAALHRLRRFIAGRGRLRLADVAYTLQTGRVAGRHRWAAVTDDPATLAGLLRRYLDEREVADGVMTGVAGPDGELFDGLLDDGARQMILQRYIADGDLNRLAGWWVKGAEIDWHALHAGSDVRRIRLPSGPRDKEA</sequence>
<keyword evidence="12" id="KW-1185">Reference proteome</keyword>
<evidence type="ECO:0000313" key="11">
    <source>
        <dbReference type="EMBL" id="RDK95530.1"/>
    </source>
</evidence>
<dbReference type="InterPro" id="IPR029063">
    <property type="entry name" value="SAM-dependent_MTases_sf"/>
</dbReference>
<dbReference type="InterPro" id="IPR036736">
    <property type="entry name" value="ACP-like_sf"/>
</dbReference>
<evidence type="ECO:0000259" key="9">
    <source>
        <dbReference type="PROSITE" id="PS50075"/>
    </source>
</evidence>
<dbReference type="CDD" id="cd08953">
    <property type="entry name" value="KR_2_SDR_x"/>
    <property type="match status" value="1"/>
</dbReference>
<keyword evidence="4" id="KW-0596">Phosphopantetheine</keyword>
<feature type="domain" description="Ketosynthase family 3 (KS3)" evidence="10">
    <location>
        <begin position="1903"/>
        <end position="2318"/>
    </location>
</feature>
<comment type="pathway">
    <text evidence="1">Antibiotic biosynthesis.</text>
</comment>
<comment type="pathway">
    <text evidence="2">Lipid metabolism; fatty acid biosynthesis.</text>
</comment>
<evidence type="ECO:0000256" key="3">
    <source>
        <dbReference type="ARBA" id="ARBA00006484"/>
    </source>
</evidence>
<dbReference type="InterPro" id="IPR009081">
    <property type="entry name" value="PP-bd_ACP"/>
</dbReference>
<dbReference type="GO" id="GO:0004315">
    <property type="term" value="F:3-oxoacyl-[acyl-carrier-protein] synthase activity"/>
    <property type="evidence" value="ECO:0007669"/>
    <property type="project" value="InterPro"/>
</dbReference>
<reference evidence="11 12" key="1">
    <citation type="submission" date="2018-07" db="EMBL/GenBank/DDBJ databases">
        <title>Genomic Encyclopedia of Type Strains, Phase IV (KMG-IV): sequencing the most valuable type-strain genomes for metagenomic binning, comparative biology and taxonomic classification.</title>
        <authorList>
            <person name="Goeker M."/>
        </authorList>
    </citation>
    <scope>NUCLEOTIDE SEQUENCE [LARGE SCALE GENOMIC DNA]</scope>
    <source>
        <strain evidence="11 12">DSM 103736</strain>
    </source>
</reference>
<proteinExistence type="inferred from homology"/>
<dbReference type="InterPro" id="IPR013217">
    <property type="entry name" value="Methyltransf_12"/>
</dbReference>
<dbReference type="SMART" id="SM00823">
    <property type="entry name" value="PKS_PP"/>
    <property type="match status" value="2"/>
</dbReference>
<dbReference type="Gene3D" id="3.40.50.720">
    <property type="entry name" value="NAD(P)-binding Rossmann-like Domain"/>
    <property type="match status" value="1"/>
</dbReference>
<organism evidence="11 12">
    <name type="scientific">Enterobacillus tribolii</name>
    <dbReference type="NCBI Taxonomy" id="1487935"/>
    <lineage>
        <taxon>Bacteria</taxon>
        <taxon>Pseudomonadati</taxon>
        <taxon>Pseudomonadota</taxon>
        <taxon>Gammaproteobacteria</taxon>
        <taxon>Enterobacterales</taxon>
        <taxon>Hafniaceae</taxon>
        <taxon>Enterobacillus</taxon>
    </lineage>
</organism>
<keyword evidence="7" id="KW-0677">Repeat</keyword>
<dbReference type="SMART" id="SM00825">
    <property type="entry name" value="PKS_KS"/>
    <property type="match status" value="2"/>
</dbReference>
<dbReference type="InterPro" id="IPR020841">
    <property type="entry name" value="PKS_Beta-ketoAc_synthase_dom"/>
</dbReference>
<dbReference type="Gene3D" id="1.10.1240.100">
    <property type="match status" value="1"/>
</dbReference>
<dbReference type="Gene3D" id="1.10.1200.10">
    <property type="entry name" value="ACP-like"/>
    <property type="match status" value="2"/>
</dbReference>
<dbReference type="InterPro" id="IPR036291">
    <property type="entry name" value="NAD(P)-bd_dom_sf"/>
</dbReference>
<keyword evidence="8" id="KW-0511">Multifunctional enzyme</keyword>
<dbReference type="Gene3D" id="3.30.70.3290">
    <property type="match status" value="2"/>
</dbReference>
<dbReference type="InterPro" id="IPR018201">
    <property type="entry name" value="Ketoacyl_synth_AS"/>
</dbReference>
<feature type="domain" description="Carrier" evidence="9">
    <location>
        <begin position="677"/>
        <end position="757"/>
    </location>
</feature>
<keyword evidence="5" id="KW-0597">Phosphoprotein</keyword>
<dbReference type="Pfam" id="PF00550">
    <property type="entry name" value="PP-binding"/>
    <property type="match status" value="2"/>
</dbReference>
<dbReference type="InterPro" id="IPR006162">
    <property type="entry name" value="Ppantetheine_attach_site"/>
</dbReference>
<evidence type="ECO:0000259" key="10">
    <source>
        <dbReference type="PROSITE" id="PS52004"/>
    </source>
</evidence>
<dbReference type="InterPro" id="IPR054514">
    <property type="entry name" value="RhiE-like_linker"/>
</dbReference>
<dbReference type="OrthoDB" id="6437095at2"/>
<dbReference type="Pfam" id="PF02801">
    <property type="entry name" value="Ketoacyl-synt_C"/>
    <property type="match status" value="2"/>
</dbReference>
<evidence type="ECO:0000256" key="1">
    <source>
        <dbReference type="ARBA" id="ARBA00004792"/>
    </source>
</evidence>
<name>A0A370R0S5_9GAMM</name>
<comment type="caution">
    <text evidence="11">The sequence shown here is derived from an EMBL/GenBank/DDBJ whole genome shotgun (WGS) entry which is preliminary data.</text>
</comment>
<evidence type="ECO:0000256" key="4">
    <source>
        <dbReference type="ARBA" id="ARBA00022450"/>
    </source>
</evidence>
<dbReference type="InterPro" id="IPR014031">
    <property type="entry name" value="Ketoacyl_synth_C"/>
</dbReference>